<reference evidence="1 2" key="1">
    <citation type="submission" date="2020-05" db="EMBL/GenBank/DDBJ databases">
        <title>Distinct polysaccharide utilization as determinants for interspecies competition between intestinal Prevotella spp.</title>
        <authorList>
            <person name="Galvez E.J.C."/>
            <person name="Iljazovic A."/>
            <person name="Strowig T."/>
        </authorList>
    </citation>
    <scope>NUCLEOTIDE SEQUENCE [LARGE SCALE GENOMIC DNA]</scope>
    <source>
        <strain evidence="1 2">PCHR</strain>
    </source>
</reference>
<protein>
    <submittedName>
        <fullName evidence="1">Uncharacterized protein</fullName>
    </submittedName>
</protein>
<dbReference type="EMBL" id="JABKKJ010000012">
    <property type="protein sequence ID" value="NPE25467.1"/>
    <property type="molecule type" value="Genomic_DNA"/>
</dbReference>
<evidence type="ECO:0000313" key="2">
    <source>
        <dbReference type="Proteomes" id="UP000820977"/>
    </source>
</evidence>
<dbReference type="Proteomes" id="UP000820977">
    <property type="component" value="Unassembled WGS sequence"/>
</dbReference>
<keyword evidence="2" id="KW-1185">Reference proteome</keyword>
<gene>
    <name evidence="1" type="ORF">HPS54_08080</name>
</gene>
<proteinExistence type="predicted"/>
<dbReference type="RefSeq" id="WP_172344927.1">
    <property type="nucleotide sequence ID" value="NZ_CATJFF010000063.1"/>
</dbReference>
<accession>A0ABX2B1W2</accession>
<evidence type="ECO:0000313" key="1">
    <source>
        <dbReference type="EMBL" id="NPE25467.1"/>
    </source>
</evidence>
<comment type="caution">
    <text evidence="1">The sequence shown here is derived from an EMBL/GenBank/DDBJ whole genome shotgun (WGS) entry which is preliminary data.</text>
</comment>
<name>A0ABX2B1W2_9BACT</name>
<sequence length="329" mass="38990">MEITKILYTTIFIMLFEVPINAQRYPFQWVNVPDSISKELDVMYGDEKVGAGKNVYKLNVYDDFEFNNGIYSYKGMGSHFLPKFFLYYDGHIYYFKADAECIYEFLKEWNFYINSIHIKDKDIIDFSVDILKYFYPNNGTDNIVFIDAVPNYINIILDSCSNKVMKTAIFSKLSEYITDSNNKRKYEKINASAELLYGEWYFQTEIHIKKTMAGKSVSQKTCGDMPRLIFCQQGKGMIYNNSLIKSNRQGESLLSFPNETNGRMKTDELNNTFRWFYNKNRFTMRNIDKSIFKKKDISLHLKDMFVHNDKIFMELEYKNIIYVMSKKLK</sequence>
<organism evidence="1 2">
    <name type="scientific">Xylanibacter caecicola</name>
    <dbReference type="NCBI Taxonomy" id="2736294"/>
    <lineage>
        <taxon>Bacteria</taxon>
        <taxon>Pseudomonadati</taxon>
        <taxon>Bacteroidota</taxon>
        <taxon>Bacteroidia</taxon>
        <taxon>Bacteroidales</taxon>
        <taxon>Prevotellaceae</taxon>
        <taxon>Xylanibacter</taxon>
    </lineage>
</organism>